<gene>
    <name evidence="1" type="ORF">HPB47_005567</name>
</gene>
<reference evidence="1 2" key="1">
    <citation type="journal article" date="2020" name="Cell">
        <title>Large-Scale Comparative Analyses of Tick Genomes Elucidate Their Genetic Diversity and Vector Capacities.</title>
        <authorList>
            <consortium name="Tick Genome and Microbiome Consortium (TIGMIC)"/>
            <person name="Jia N."/>
            <person name="Wang J."/>
            <person name="Shi W."/>
            <person name="Du L."/>
            <person name="Sun Y."/>
            <person name="Zhan W."/>
            <person name="Jiang J.F."/>
            <person name="Wang Q."/>
            <person name="Zhang B."/>
            <person name="Ji P."/>
            <person name="Bell-Sakyi L."/>
            <person name="Cui X.M."/>
            <person name="Yuan T.T."/>
            <person name="Jiang B.G."/>
            <person name="Yang W.F."/>
            <person name="Lam T.T."/>
            <person name="Chang Q.C."/>
            <person name="Ding S.J."/>
            <person name="Wang X.J."/>
            <person name="Zhu J.G."/>
            <person name="Ruan X.D."/>
            <person name="Zhao L."/>
            <person name="Wei J.T."/>
            <person name="Ye R.Z."/>
            <person name="Que T.C."/>
            <person name="Du C.H."/>
            <person name="Zhou Y.H."/>
            <person name="Cheng J.X."/>
            <person name="Dai P.F."/>
            <person name="Guo W.B."/>
            <person name="Han X.H."/>
            <person name="Huang E.J."/>
            <person name="Li L.F."/>
            <person name="Wei W."/>
            <person name="Gao Y.C."/>
            <person name="Liu J.Z."/>
            <person name="Shao H.Z."/>
            <person name="Wang X."/>
            <person name="Wang C.C."/>
            <person name="Yang T.C."/>
            <person name="Huo Q.B."/>
            <person name="Li W."/>
            <person name="Chen H.Y."/>
            <person name="Chen S.E."/>
            <person name="Zhou L.G."/>
            <person name="Ni X.B."/>
            <person name="Tian J.H."/>
            <person name="Sheng Y."/>
            <person name="Liu T."/>
            <person name="Pan Y.S."/>
            <person name="Xia L.Y."/>
            <person name="Li J."/>
            <person name="Zhao F."/>
            <person name="Cao W.C."/>
        </authorList>
    </citation>
    <scope>NUCLEOTIDE SEQUENCE [LARGE SCALE GENOMIC DNA]</scope>
    <source>
        <strain evidence="1">Iper-2018</strain>
    </source>
</reference>
<accession>A0AC60PCM1</accession>
<name>A0AC60PCM1_IXOPE</name>
<proteinExistence type="predicted"/>
<dbReference type="EMBL" id="JABSTQ010010839">
    <property type="protein sequence ID" value="KAG0417482.1"/>
    <property type="molecule type" value="Genomic_DNA"/>
</dbReference>
<comment type="caution">
    <text evidence="1">The sequence shown here is derived from an EMBL/GenBank/DDBJ whole genome shotgun (WGS) entry which is preliminary data.</text>
</comment>
<protein>
    <submittedName>
        <fullName evidence="1">Uncharacterized protein</fullName>
    </submittedName>
</protein>
<keyword evidence="2" id="KW-1185">Reference proteome</keyword>
<sequence length="260" mass="30198">MEDPLYNLVLGNVGGVRKVDDPNKELNGQRLTRCEEEKEEVSFRGTAEESETAGDLARPFLEDKERRERSKDENEKRKKRQQVFEHAKRSAGDIPDRIFDRRAIWENREQERKSERFPEDEDENDRDKVQEYKEKEKQEEFETIKERYLRIFKKRAPQPQQVFFDWNASENTALDCNSIYKDSNTSQFDGGGTSRSLTSRPKRRSSPSSTASCFSAGGRRTEKEQDVLRLKKGGSVAEFEEDDELNGRVGNGLRKGNFNG</sequence>
<evidence type="ECO:0000313" key="1">
    <source>
        <dbReference type="EMBL" id="KAG0417482.1"/>
    </source>
</evidence>
<evidence type="ECO:0000313" key="2">
    <source>
        <dbReference type="Proteomes" id="UP000805193"/>
    </source>
</evidence>
<dbReference type="Proteomes" id="UP000805193">
    <property type="component" value="Unassembled WGS sequence"/>
</dbReference>
<organism evidence="1 2">
    <name type="scientific">Ixodes persulcatus</name>
    <name type="common">Taiga tick</name>
    <dbReference type="NCBI Taxonomy" id="34615"/>
    <lineage>
        <taxon>Eukaryota</taxon>
        <taxon>Metazoa</taxon>
        <taxon>Ecdysozoa</taxon>
        <taxon>Arthropoda</taxon>
        <taxon>Chelicerata</taxon>
        <taxon>Arachnida</taxon>
        <taxon>Acari</taxon>
        <taxon>Parasitiformes</taxon>
        <taxon>Ixodida</taxon>
        <taxon>Ixodoidea</taxon>
        <taxon>Ixodidae</taxon>
        <taxon>Ixodinae</taxon>
        <taxon>Ixodes</taxon>
    </lineage>
</organism>